<evidence type="ECO:0000313" key="3">
    <source>
        <dbReference type="Proteomes" id="UP001365128"/>
    </source>
</evidence>
<proteinExistence type="predicted"/>
<accession>A0ABR1L9D1</accession>
<feature type="compositionally biased region" description="Low complexity" evidence="1">
    <location>
        <begin position="173"/>
        <end position="219"/>
    </location>
</feature>
<reference evidence="2 3" key="1">
    <citation type="submission" date="2024-04" db="EMBL/GenBank/DDBJ databases">
        <title>Phyllosticta paracitricarpa is synonymous to the EU quarantine fungus P. citricarpa based on phylogenomic analyses.</title>
        <authorList>
            <consortium name="Lawrence Berkeley National Laboratory"/>
            <person name="Van Ingen-Buijs V.A."/>
            <person name="Van Westerhoven A.C."/>
            <person name="Haridas S."/>
            <person name="Skiadas P."/>
            <person name="Martin F."/>
            <person name="Groenewald J.Z."/>
            <person name="Crous P.W."/>
            <person name="Seidl M.F."/>
        </authorList>
    </citation>
    <scope>NUCLEOTIDE SEQUENCE [LARGE SCALE GENOMIC DNA]</scope>
    <source>
        <strain evidence="2 3">CBS 122670</strain>
    </source>
</reference>
<comment type="caution">
    <text evidence="2">The sequence shown here is derived from an EMBL/GenBank/DDBJ whole genome shotgun (WGS) entry which is preliminary data.</text>
</comment>
<protein>
    <submittedName>
        <fullName evidence="2">Uncharacterized protein</fullName>
    </submittedName>
</protein>
<dbReference type="EMBL" id="JBBPDW010000053">
    <property type="protein sequence ID" value="KAK7531851.1"/>
    <property type="molecule type" value="Genomic_DNA"/>
</dbReference>
<keyword evidence="3" id="KW-1185">Reference proteome</keyword>
<feature type="compositionally biased region" description="Acidic residues" evidence="1">
    <location>
        <begin position="100"/>
        <end position="109"/>
    </location>
</feature>
<feature type="region of interest" description="Disordered" evidence="1">
    <location>
        <begin position="173"/>
        <end position="247"/>
    </location>
</feature>
<evidence type="ECO:0000256" key="1">
    <source>
        <dbReference type="SAM" id="MobiDB-lite"/>
    </source>
</evidence>
<feature type="region of interest" description="Disordered" evidence="1">
    <location>
        <begin position="136"/>
        <end position="155"/>
    </location>
</feature>
<feature type="compositionally biased region" description="Basic residues" evidence="1">
    <location>
        <begin position="137"/>
        <end position="153"/>
    </location>
</feature>
<feature type="region of interest" description="Disordered" evidence="1">
    <location>
        <begin position="90"/>
        <end position="126"/>
    </location>
</feature>
<organism evidence="2 3">
    <name type="scientific">Phyllosticta citricarpa</name>
    <dbReference type="NCBI Taxonomy" id="55181"/>
    <lineage>
        <taxon>Eukaryota</taxon>
        <taxon>Fungi</taxon>
        <taxon>Dikarya</taxon>
        <taxon>Ascomycota</taxon>
        <taxon>Pezizomycotina</taxon>
        <taxon>Dothideomycetes</taxon>
        <taxon>Dothideomycetes incertae sedis</taxon>
        <taxon>Botryosphaeriales</taxon>
        <taxon>Phyllostictaceae</taxon>
        <taxon>Phyllosticta</taxon>
    </lineage>
</organism>
<dbReference type="Proteomes" id="UP001365128">
    <property type="component" value="Unassembled WGS sequence"/>
</dbReference>
<evidence type="ECO:0000313" key="2">
    <source>
        <dbReference type="EMBL" id="KAK7531851.1"/>
    </source>
</evidence>
<name>A0ABR1L9D1_9PEZI</name>
<gene>
    <name evidence="2" type="ORF">IWX46DRAFT_614913</name>
</gene>
<sequence>MSMSTNSSTRGVRCCTQNLSKKGVQCCRNRKPGMLTCWQHENLEDFVHQQLVDAGEKMFTKVKHRGKEWMAPFRFPNELPIVNVADSEYIQGSSSSSSSDADDDDDDDDAAKLSGDEEVVSGGGDVPKVRFAAAAQRLHRQHRGTSHRLHHHPGQIQESVDLLLSARDTISELTSGSSHSGTGTGFASTGGEQQQQSQTQQTRGPSLSPLRDLRSPSTSTTTDALDQPHSLPMSPASTANLMDRPLPEGVRTYLSRFRHGRARRSSDIGETH</sequence>